<sequence length="145" mass="15880">MKSLSFSCFLLASTLAAFASIPALPVEKLKLGDWEDDIGYRQAVRVGNTVFISGTVGTGPMPVAMREAYGVLETTLKHFGLTFAHVVKETIHTTDFEALKANLAVRRGFYGKDFPAATWVQVGRLYEPNHVIEIELVAVIPEPAK</sequence>
<gene>
    <name evidence="2" type="ORF">ESB00_14805</name>
</gene>
<dbReference type="PANTHER" id="PTHR43857:SF1">
    <property type="entry name" value="YJGH FAMILY PROTEIN"/>
    <property type="match status" value="1"/>
</dbReference>
<evidence type="ECO:0000313" key="2">
    <source>
        <dbReference type="EMBL" id="RXK52980.1"/>
    </source>
</evidence>
<accession>A0A4Q1C3P9</accession>
<dbReference type="SUPFAM" id="SSF55298">
    <property type="entry name" value="YjgF-like"/>
    <property type="match status" value="1"/>
</dbReference>
<keyword evidence="1" id="KW-0732">Signal</keyword>
<name>A0A4Q1C3P9_9BACT</name>
<dbReference type="EMBL" id="SDHX01000002">
    <property type="protein sequence ID" value="RXK52980.1"/>
    <property type="molecule type" value="Genomic_DNA"/>
</dbReference>
<keyword evidence="3" id="KW-1185">Reference proteome</keyword>
<dbReference type="Pfam" id="PF01042">
    <property type="entry name" value="Ribonuc_L-PSP"/>
    <property type="match status" value="1"/>
</dbReference>
<dbReference type="Gene3D" id="3.30.1330.40">
    <property type="entry name" value="RutC-like"/>
    <property type="match status" value="1"/>
</dbReference>
<reference evidence="2 3" key="1">
    <citation type="submission" date="2019-01" db="EMBL/GenBank/DDBJ databases">
        <title>Lacunisphaera sp. strain TWA-58.</title>
        <authorList>
            <person name="Chen W.-M."/>
        </authorList>
    </citation>
    <scope>NUCLEOTIDE SEQUENCE [LARGE SCALE GENOMIC DNA]</scope>
    <source>
        <strain evidence="2 3">TWA-58</strain>
    </source>
</reference>
<dbReference type="InterPro" id="IPR035959">
    <property type="entry name" value="RutC-like_sf"/>
</dbReference>
<feature type="chain" id="PRO_5020756788" evidence="1">
    <location>
        <begin position="20"/>
        <end position="145"/>
    </location>
</feature>
<feature type="signal peptide" evidence="1">
    <location>
        <begin position="1"/>
        <end position="19"/>
    </location>
</feature>
<evidence type="ECO:0000256" key="1">
    <source>
        <dbReference type="SAM" id="SignalP"/>
    </source>
</evidence>
<organism evidence="2 3">
    <name type="scientific">Oleiharenicola lentus</name>
    <dbReference type="NCBI Taxonomy" id="2508720"/>
    <lineage>
        <taxon>Bacteria</taxon>
        <taxon>Pseudomonadati</taxon>
        <taxon>Verrucomicrobiota</taxon>
        <taxon>Opitutia</taxon>
        <taxon>Opitutales</taxon>
        <taxon>Opitutaceae</taxon>
        <taxon>Oleiharenicola</taxon>
    </lineage>
</organism>
<evidence type="ECO:0000313" key="3">
    <source>
        <dbReference type="Proteomes" id="UP000290218"/>
    </source>
</evidence>
<dbReference type="AlphaFoldDB" id="A0A4Q1C3P9"/>
<dbReference type="InterPro" id="IPR006175">
    <property type="entry name" value="YjgF/YER057c/UK114"/>
</dbReference>
<dbReference type="OrthoDB" id="9803101at2"/>
<dbReference type="RefSeq" id="WP_129048570.1">
    <property type="nucleotide sequence ID" value="NZ_SDHX01000002.1"/>
</dbReference>
<protein>
    <submittedName>
        <fullName evidence="2">RidA family protein</fullName>
    </submittedName>
</protein>
<dbReference type="Proteomes" id="UP000290218">
    <property type="component" value="Unassembled WGS sequence"/>
</dbReference>
<dbReference type="PANTHER" id="PTHR43857">
    <property type="entry name" value="BLR7761 PROTEIN"/>
    <property type="match status" value="1"/>
</dbReference>
<comment type="caution">
    <text evidence="2">The sequence shown here is derived from an EMBL/GenBank/DDBJ whole genome shotgun (WGS) entry which is preliminary data.</text>
</comment>
<proteinExistence type="predicted"/>